<organism evidence="3 4">
    <name type="scientific">Mycolicibacterium mageritense</name>
    <name type="common">Mycobacterium mageritense</name>
    <dbReference type="NCBI Taxonomy" id="53462"/>
    <lineage>
        <taxon>Bacteria</taxon>
        <taxon>Bacillati</taxon>
        <taxon>Actinomycetota</taxon>
        <taxon>Actinomycetes</taxon>
        <taxon>Mycobacteriales</taxon>
        <taxon>Mycobacteriaceae</taxon>
        <taxon>Mycolicibacterium</taxon>
    </lineage>
</organism>
<name>A0ABM7I0T0_MYCME</name>
<evidence type="ECO:0000256" key="1">
    <source>
        <dbReference type="SAM" id="MobiDB-lite"/>
    </source>
</evidence>
<evidence type="ECO:0000259" key="2">
    <source>
        <dbReference type="Pfam" id="PF13699"/>
    </source>
</evidence>
<evidence type="ECO:0000313" key="3">
    <source>
        <dbReference type="EMBL" id="BBX36496.1"/>
    </source>
</evidence>
<dbReference type="EMBL" id="AP022567">
    <property type="protein sequence ID" value="BBX36496.1"/>
    <property type="molecule type" value="Genomic_DNA"/>
</dbReference>
<feature type="region of interest" description="Disordered" evidence="1">
    <location>
        <begin position="274"/>
        <end position="303"/>
    </location>
</feature>
<proteinExistence type="predicted"/>
<keyword evidence="4" id="KW-1185">Reference proteome</keyword>
<reference evidence="3 4" key="1">
    <citation type="journal article" date="2019" name="Emerg. Microbes Infect.">
        <title>Comprehensive subspecies identification of 175 nontuberculous mycobacteria species based on 7547 genomic profiles.</title>
        <authorList>
            <person name="Matsumoto Y."/>
            <person name="Kinjo T."/>
            <person name="Motooka D."/>
            <person name="Nabeya D."/>
            <person name="Jung N."/>
            <person name="Uechi K."/>
            <person name="Horii T."/>
            <person name="Iida T."/>
            <person name="Fujita J."/>
            <person name="Nakamura S."/>
        </authorList>
    </citation>
    <scope>NUCLEOTIDE SEQUENCE [LARGE SCALE GENOMIC DNA]</scope>
    <source>
        <strain evidence="3 4">JCM 12375</strain>
    </source>
</reference>
<accession>A0ABM7I0T0</accession>
<gene>
    <name evidence="3" type="ORF">MMAGJ_57780</name>
</gene>
<protein>
    <recommendedName>
        <fullName evidence="2">eCIS core domain-containing protein</fullName>
    </recommendedName>
</protein>
<dbReference type="Pfam" id="PF13699">
    <property type="entry name" value="eCIS_core"/>
    <property type="match status" value="1"/>
</dbReference>
<feature type="domain" description="eCIS core" evidence="2">
    <location>
        <begin position="144"/>
        <end position="221"/>
    </location>
</feature>
<feature type="compositionally biased region" description="Basic and acidic residues" evidence="1">
    <location>
        <begin position="66"/>
        <end position="88"/>
    </location>
</feature>
<dbReference type="InterPro" id="IPR025295">
    <property type="entry name" value="eCIS_core_dom"/>
</dbReference>
<feature type="region of interest" description="Disordered" evidence="1">
    <location>
        <begin position="58"/>
        <end position="88"/>
    </location>
</feature>
<dbReference type="Proteomes" id="UP000465622">
    <property type="component" value="Chromosome"/>
</dbReference>
<sequence length="303" mass="32217">MLRRLGWWEARVDYRVGTGLCTLRQPPVSRPIGQPPLPAQARFCTFPGTRMRRIVDGVGEGSEASMRTHDSDHGRESELRPKASRLEEPESALAMKAALSGRLDVAGPAGLAGLQRTAGNAGTSALMDEDRSPVHDVVASGGSPLPADLRTDMEGRFGHDFGDVRVHNDAAAHRSATSVNAQAYTVGSNIVFQSGKYDPASDAGKHMIAHELTHVVQQRSGPVDGTDAGGGVKISDPSDRFEREAVANADHVMAAPAPVSAPAAGVQRIADTAAVQREEAPEEEETAQTFVQRQDEEAEEESA</sequence>
<evidence type="ECO:0000313" key="4">
    <source>
        <dbReference type="Proteomes" id="UP000465622"/>
    </source>
</evidence>